<accession>A0AAE4WF12</accession>
<dbReference type="Proteomes" id="UP000436692">
    <property type="component" value="Unassembled WGS sequence"/>
</dbReference>
<dbReference type="RefSeq" id="WP_156550027.1">
    <property type="nucleotide sequence ID" value="NZ_JABAEJ010000012.1"/>
</dbReference>
<evidence type="ECO:0000313" key="1">
    <source>
        <dbReference type="EMBL" id="MUZ58698.1"/>
    </source>
</evidence>
<dbReference type="AlphaFoldDB" id="A0AAE4WF12"/>
<proteinExistence type="predicted"/>
<dbReference type="EMBL" id="WPHM01000007">
    <property type="protein sequence ID" value="MUZ58698.1"/>
    <property type="molecule type" value="Genomic_DNA"/>
</dbReference>
<sequence length="97" mass="10612">MHLQKSDCASLDIGMWGPSNEGQTVNGAFVLQQRFTRRLSVQRHIVAVGPAGALDGVTRFDRARKVPRKGLVKAQLTVLSQNFRLICSLDNHAVDAA</sequence>
<comment type="caution">
    <text evidence="1">The sequence shown here is derived from an EMBL/GenBank/DDBJ whole genome shotgun (WGS) entry which is preliminary data.</text>
</comment>
<evidence type="ECO:0000313" key="2">
    <source>
        <dbReference type="Proteomes" id="UP000436692"/>
    </source>
</evidence>
<reference evidence="1 2" key="1">
    <citation type="submission" date="2019-12" db="EMBL/GenBank/DDBJ databases">
        <title>Whole-genome sequencing of Allorhizobium vitis.</title>
        <authorList>
            <person name="Gan H.M."/>
            <person name="Szegedi E."/>
            <person name="Burr T."/>
            <person name="Savka M.A."/>
        </authorList>
    </citation>
    <scope>NUCLEOTIDE SEQUENCE [LARGE SCALE GENOMIC DNA]</scope>
    <source>
        <strain evidence="1 2">CG989</strain>
    </source>
</reference>
<gene>
    <name evidence="1" type="ORF">GOZ95_14715</name>
</gene>
<organism evidence="1 2">
    <name type="scientific">Agrobacterium vitis</name>
    <name type="common">Rhizobium vitis</name>
    <dbReference type="NCBI Taxonomy" id="373"/>
    <lineage>
        <taxon>Bacteria</taxon>
        <taxon>Pseudomonadati</taxon>
        <taxon>Pseudomonadota</taxon>
        <taxon>Alphaproteobacteria</taxon>
        <taxon>Hyphomicrobiales</taxon>
        <taxon>Rhizobiaceae</taxon>
        <taxon>Rhizobium/Agrobacterium group</taxon>
        <taxon>Agrobacterium</taxon>
    </lineage>
</organism>
<name>A0AAE4WF12_AGRVI</name>
<protein>
    <submittedName>
        <fullName evidence="1">Uncharacterized protein</fullName>
    </submittedName>
</protein>